<sequence length="253" mass="28953">MLDDDSRPKVIDMPVVVEPSFPTFTPRPLKENLNKQTANLMLVNTSPYKLIFKIVPNSTDINYSIRPEIDYLTPNGSRLVGISISEAPQPKKEHDFTYKVLVLNSTEGFGISAVQFWEQKQLENIGNKLQEAQFVCLEPEPESPLDSSHYGVTRKRVDSETKTPQFSEYPKRLRRQTVFHDCSPTSQPISPAYCKKQSVLNDIFPEIPQCPCHCTNSNHYFWQEAATMRSFFYGFALAFICSAFFIVRKKQLG</sequence>
<reference evidence="3 4" key="1">
    <citation type="submission" date="2018-08" db="EMBL/GenBank/DDBJ databases">
        <authorList>
            <person name="Laetsch R D."/>
            <person name="Stevens L."/>
            <person name="Kumar S."/>
            <person name="Blaxter L. M."/>
        </authorList>
    </citation>
    <scope>NUCLEOTIDE SEQUENCE [LARGE SCALE GENOMIC DNA]</scope>
</reference>
<gene>
    <name evidence="3" type="ORF">NLS_LOCUS6597</name>
</gene>
<dbReference type="AlphaFoldDB" id="A0A3P6UXG9"/>
<keyword evidence="4" id="KW-1185">Reference proteome</keyword>
<dbReference type="InterPro" id="IPR008962">
    <property type="entry name" value="PapD-like_sf"/>
</dbReference>
<dbReference type="InterPro" id="IPR013783">
    <property type="entry name" value="Ig-like_fold"/>
</dbReference>
<accession>A0A3P6UXG9</accession>
<feature type="transmembrane region" description="Helical" evidence="1">
    <location>
        <begin position="230"/>
        <end position="247"/>
    </location>
</feature>
<feature type="domain" description="MSP" evidence="2">
    <location>
        <begin position="14"/>
        <end position="135"/>
    </location>
</feature>
<name>A0A3P6UXG9_LITSI</name>
<keyword evidence="1" id="KW-0812">Transmembrane</keyword>
<protein>
    <recommendedName>
        <fullName evidence="2">MSP domain-containing protein</fullName>
    </recommendedName>
</protein>
<dbReference type="EMBL" id="UYRX01000595">
    <property type="protein sequence ID" value="VDK84308.1"/>
    <property type="molecule type" value="Genomic_DNA"/>
</dbReference>
<dbReference type="Proteomes" id="UP000277928">
    <property type="component" value="Unassembled WGS sequence"/>
</dbReference>
<dbReference type="OMA" id="KEHDFTY"/>
<evidence type="ECO:0000313" key="4">
    <source>
        <dbReference type="Proteomes" id="UP000277928"/>
    </source>
</evidence>
<dbReference type="OrthoDB" id="5834741at2759"/>
<keyword evidence="1" id="KW-1133">Transmembrane helix</keyword>
<proteinExistence type="predicted"/>
<evidence type="ECO:0000256" key="1">
    <source>
        <dbReference type="SAM" id="Phobius"/>
    </source>
</evidence>
<dbReference type="InterPro" id="IPR000535">
    <property type="entry name" value="MSP_dom"/>
</dbReference>
<organism evidence="3 4">
    <name type="scientific">Litomosoides sigmodontis</name>
    <name type="common">Filarial nematode worm</name>
    <dbReference type="NCBI Taxonomy" id="42156"/>
    <lineage>
        <taxon>Eukaryota</taxon>
        <taxon>Metazoa</taxon>
        <taxon>Ecdysozoa</taxon>
        <taxon>Nematoda</taxon>
        <taxon>Chromadorea</taxon>
        <taxon>Rhabditida</taxon>
        <taxon>Spirurina</taxon>
        <taxon>Spiruromorpha</taxon>
        <taxon>Filarioidea</taxon>
        <taxon>Onchocercidae</taxon>
        <taxon>Litomosoides</taxon>
    </lineage>
</organism>
<dbReference type="Gene3D" id="2.60.40.10">
    <property type="entry name" value="Immunoglobulins"/>
    <property type="match status" value="1"/>
</dbReference>
<dbReference type="PROSITE" id="PS50202">
    <property type="entry name" value="MSP"/>
    <property type="match status" value="1"/>
</dbReference>
<keyword evidence="1" id="KW-0472">Membrane</keyword>
<evidence type="ECO:0000313" key="3">
    <source>
        <dbReference type="EMBL" id="VDK84308.1"/>
    </source>
</evidence>
<evidence type="ECO:0000259" key="2">
    <source>
        <dbReference type="PROSITE" id="PS50202"/>
    </source>
</evidence>
<dbReference type="SUPFAM" id="SSF49354">
    <property type="entry name" value="PapD-like"/>
    <property type="match status" value="1"/>
</dbReference>